<name>A0A1L8RK70_9ENTE</name>
<reference evidence="1 2" key="1">
    <citation type="submission" date="2014-12" db="EMBL/GenBank/DDBJ databases">
        <title>Draft genome sequences of 29 type strains of Enterococci.</title>
        <authorList>
            <person name="Zhong Z."/>
            <person name="Sun Z."/>
            <person name="Liu W."/>
            <person name="Zhang W."/>
            <person name="Zhang H."/>
        </authorList>
    </citation>
    <scope>NUCLEOTIDE SEQUENCE [LARGE SCALE GENOMIC DNA]</scope>
    <source>
        <strain evidence="1 2">DSM 17029</strain>
    </source>
</reference>
<comment type="caution">
    <text evidence="1">The sequence shown here is derived from an EMBL/GenBank/DDBJ whole genome shotgun (WGS) entry which is preliminary data.</text>
</comment>
<accession>A0A1L8RK70</accession>
<gene>
    <name evidence="1" type="ORF">RU97_GL000338</name>
</gene>
<proteinExistence type="predicted"/>
<keyword evidence="1" id="KW-0540">Nuclease</keyword>
<evidence type="ECO:0000313" key="1">
    <source>
        <dbReference type="EMBL" id="OJG20105.1"/>
    </source>
</evidence>
<dbReference type="GO" id="GO:0004519">
    <property type="term" value="F:endonuclease activity"/>
    <property type="evidence" value="ECO:0007669"/>
    <property type="project" value="UniProtKB-KW"/>
</dbReference>
<keyword evidence="1" id="KW-0378">Hydrolase</keyword>
<dbReference type="Proteomes" id="UP000181884">
    <property type="component" value="Unassembled WGS sequence"/>
</dbReference>
<dbReference type="STRING" id="214095.RU97_GL000338"/>
<protein>
    <submittedName>
        <fullName evidence="1">Restriction endonuclease subunit M</fullName>
    </submittedName>
</protein>
<organism evidence="1 2">
    <name type="scientific">Enterococcus canis</name>
    <dbReference type="NCBI Taxonomy" id="214095"/>
    <lineage>
        <taxon>Bacteria</taxon>
        <taxon>Bacillati</taxon>
        <taxon>Bacillota</taxon>
        <taxon>Bacilli</taxon>
        <taxon>Lactobacillales</taxon>
        <taxon>Enterococcaceae</taxon>
        <taxon>Enterococcus</taxon>
    </lineage>
</organism>
<evidence type="ECO:0000313" key="2">
    <source>
        <dbReference type="Proteomes" id="UP000181884"/>
    </source>
</evidence>
<keyword evidence="1" id="KW-0255">Endonuclease</keyword>
<dbReference type="EMBL" id="JXKH01000001">
    <property type="protein sequence ID" value="OJG20105.1"/>
    <property type="molecule type" value="Genomic_DNA"/>
</dbReference>
<sequence length="266" mass="31424">MDRTTNRNIIWATNTYEKMGKGYRAADSITMKHVSGAQSTLIRPRIEKMKYEQKDRTKGKAEVFTPTWIVRLQNDVVDKEFQHLSLEEYVEKTWLEITCGEAPYMVSRYDAVTGQLISISERVGFVDRKLKIINEEIDDPSEWIRLVKKAYQASFGYEYQGDSLLIARENLLYTFIEYYQEKFQHLPDEELQEEIAKIISYNVFQMDGLRDIVPLSELNSNLEQLDLFSDFEEFKALDEPKGIPVKIKDWKTNRMIEFRSLKEEQR</sequence>
<keyword evidence="2" id="KW-1185">Reference proteome</keyword>
<dbReference type="AlphaFoldDB" id="A0A1L8RK70"/>